<feature type="compositionally biased region" description="Polar residues" evidence="1">
    <location>
        <begin position="1"/>
        <end position="16"/>
    </location>
</feature>
<feature type="compositionally biased region" description="Low complexity" evidence="1">
    <location>
        <begin position="45"/>
        <end position="56"/>
    </location>
</feature>
<dbReference type="HOGENOM" id="CLU_832003_0_0_1"/>
<dbReference type="EMBL" id="KN837211">
    <property type="protein sequence ID" value="KIJ33509.1"/>
    <property type="molecule type" value="Genomic_DNA"/>
</dbReference>
<sequence length="334" mass="36896">MPIYSSSQHFENSSRPLTRPRYSASPPVNPDSVNSPPPPNQAGQSVSPSAYSPASSEYINLGTLPESQYKLLTESWSDYLPEFGGGPVESPSRASNSLAKILNSPVPSLPTSPHHLSSIGVHVREIEEPSDTESTLNVLNSPKRGSTKFTSPELLQLTSAAIEVNPWAAGYGEKTKAWKEVADRVQSHNSAFRNLNRLADTYKRKMELLLVWHDDGPKGPNCSIEKDVERGRDVRITISALLDKACNMRDEAAGMSEEKKKKAKEIQNENKVGGESIRRNAMNTMKKHRASQDESDKENRPLEGHSQAKRPRRSGTPNASQLDVKTLMVEDIEE</sequence>
<dbReference type="AlphaFoldDB" id="A0A0C9UFG6"/>
<protein>
    <submittedName>
        <fullName evidence="2">Uncharacterized protein</fullName>
    </submittedName>
</protein>
<name>A0A0C9UFG6_SPHS4</name>
<dbReference type="OrthoDB" id="3068957at2759"/>
<organism evidence="2 3">
    <name type="scientific">Sphaerobolus stellatus (strain SS14)</name>
    <dbReference type="NCBI Taxonomy" id="990650"/>
    <lineage>
        <taxon>Eukaryota</taxon>
        <taxon>Fungi</taxon>
        <taxon>Dikarya</taxon>
        <taxon>Basidiomycota</taxon>
        <taxon>Agaricomycotina</taxon>
        <taxon>Agaricomycetes</taxon>
        <taxon>Phallomycetidae</taxon>
        <taxon>Geastrales</taxon>
        <taxon>Sphaerobolaceae</taxon>
        <taxon>Sphaerobolus</taxon>
    </lineage>
</organism>
<feature type="region of interest" description="Disordered" evidence="1">
    <location>
        <begin position="1"/>
        <end position="56"/>
    </location>
</feature>
<accession>A0A0C9UFG6</accession>
<evidence type="ECO:0000313" key="3">
    <source>
        <dbReference type="Proteomes" id="UP000054279"/>
    </source>
</evidence>
<reference evidence="2 3" key="1">
    <citation type="submission" date="2014-06" db="EMBL/GenBank/DDBJ databases">
        <title>Evolutionary Origins and Diversification of the Mycorrhizal Mutualists.</title>
        <authorList>
            <consortium name="DOE Joint Genome Institute"/>
            <consortium name="Mycorrhizal Genomics Consortium"/>
            <person name="Kohler A."/>
            <person name="Kuo A."/>
            <person name="Nagy L.G."/>
            <person name="Floudas D."/>
            <person name="Copeland A."/>
            <person name="Barry K.W."/>
            <person name="Cichocki N."/>
            <person name="Veneault-Fourrey C."/>
            <person name="LaButti K."/>
            <person name="Lindquist E.A."/>
            <person name="Lipzen A."/>
            <person name="Lundell T."/>
            <person name="Morin E."/>
            <person name="Murat C."/>
            <person name="Riley R."/>
            <person name="Ohm R."/>
            <person name="Sun H."/>
            <person name="Tunlid A."/>
            <person name="Henrissat B."/>
            <person name="Grigoriev I.V."/>
            <person name="Hibbett D.S."/>
            <person name="Martin F."/>
        </authorList>
    </citation>
    <scope>NUCLEOTIDE SEQUENCE [LARGE SCALE GENOMIC DNA]</scope>
    <source>
        <strain evidence="2 3">SS14</strain>
    </source>
</reference>
<dbReference type="Proteomes" id="UP000054279">
    <property type="component" value="Unassembled WGS sequence"/>
</dbReference>
<proteinExistence type="predicted"/>
<feature type="compositionally biased region" description="Basic and acidic residues" evidence="1">
    <location>
        <begin position="253"/>
        <end position="268"/>
    </location>
</feature>
<keyword evidence="3" id="KW-1185">Reference proteome</keyword>
<evidence type="ECO:0000256" key="1">
    <source>
        <dbReference type="SAM" id="MobiDB-lite"/>
    </source>
</evidence>
<feature type="region of interest" description="Disordered" evidence="1">
    <location>
        <begin position="253"/>
        <end position="334"/>
    </location>
</feature>
<gene>
    <name evidence="2" type="ORF">M422DRAFT_52356</name>
</gene>
<feature type="compositionally biased region" description="Basic and acidic residues" evidence="1">
    <location>
        <begin position="290"/>
        <end position="303"/>
    </location>
</feature>
<evidence type="ECO:0000313" key="2">
    <source>
        <dbReference type="EMBL" id="KIJ33509.1"/>
    </source>
</evidence>